<dbReference type="GO" id="GO:0042371">
    <property type="term" value="P:vitamin K biosynthetic process"/>
    <property type="evidence" value="ECO:0007669"/>
    <property type="project" value="TreeGrafter"/>
</dbReference>
<dbReference type="NCBIfam" id="TIGR00751">
    <property type="entry name" value="menA"/>
    <property type="match status" value="1"/>
</dbReference>
<keyword evidence="3 8" id="KW-1003">Cell membrane</keyword>
<dbReference type="EMBL" id="FOES01000031">
    <property type="protein sequence ID" value="SEQ86697.1"/>
    <property type="molecule type" value="Genomic_DNA"/>
</dbReference>
<dbReference type="HAMAP" id="MF_01937">
    <property type="entry name" value="MenA_1"/>
    <property type="match status" value="1"/>
</dbReference>
<dbReference type="PANTHER" id="PTHR13929:SF0">
    <property type="entry name" value="UBIA PRENYLTRANSFERASE DOMAIN-CONTAINING PROTEIN 1"/>
    <property type="match status" value="1"/>
</dbReference>
<dbReference type="Proteomes" id="UP000199427">
    <property type="component" value="Unassembled WGS sequence"/>
</dbReference>
<reference evidence="10 11" key="1">
    <citation type="submission" date="2016-10" db="EMBL/GenBank/DDBJ databases">
        <authorList>
            <person name="de Groot N.N."/>
        </authorList>
    </citation>
    <scope>NUCLEOTIDE SEQUENCE [LARGE SCALE GENOMIC DNA]</scope>
    <source>
        <strain evidence="10 11">DSM 21633</strain>
    </source>
</reference>
<gene>
    <name evidence="8" type="primary">menA</name>
    <name evidence="10" type="ORF">SAMN05216362_13113</name>
</gene>
<dbReference type="InterPro" id="IPR004657">
    <property type="entry name" value="MenA"/>
</dbReference>
<dbReference type="CDD" id="cd13962">
    <property type="entry name" value="PT_UbiA_UBIAD1"/>
    <property type="match status" value="1"/>
</dbReference>
<feature type="transmembrane region" description="Helical" evidence="8">
    <location>
        <begin position="233"/>
        <end position="262"/>
    </location>
</feature>
<dbReference type="Pfam" id="PF01040">
    <property type="entry name" value="UbiA"/>
    <property type="match status" value="1"/>
</dbReference>
<evidence type="ECO:0000256" key="7">
    <source>
        <dbReference type="ARBA" id="ARBA00023136"/>
    </source>
</evidence>
<comment type="pathway">
    <text evidence="8">Quinol/quinone metabolism; menaquinone biosynthesis; menaquinol from 1,4-dihydroxy-2-naphthoate: step 1/2.</text>
</comment>
<evidence type="ECO:0000256" key="2">
    <source>
        <dbReference type="ARBA" id="ARBA00022428"/>
    </source>
</evidence>
<feature type="transmembrane region" description="Helical" evidence="8">
    <location>
        <begin position="293"/>
        <end position="313"/>
    </location>
</feature>
<dbReference type="FunFam" id="1.10.357.140:FF:000007">
    <property type="entry name" value="1,4-dihydroxy-2-naphthoate octaprenyltransferase"/>
    <property type="match status" value="1"/>
</dbReference>
<keyword evidence="4 8" id="KW-0808">Transferase</keyword>
<dbReference type="PANTHER" id="PTHR13929">
    <property type="entry name" value="1,4-DIHYDROXY-2-NAPHTHOATE OCTAPRENYLTRANSFERASE"/>
    <property type="match status" value="1"/>
</dbReference>
<keyword evidence="5 8" id="KW-0812">Transmembrane</keyword>
<dbReference type="AlphaFoldDB" id="A0A1H9JIS9"/>
<dbReference type="Gene3D" id="1.10.357.140">
    <property type="entry name" value="UbiA prenyltransferase"/>
    <property type="match status" value="1"/>
</dbReference>
<evidence type="ECO:0000313" key="10">
    <source>
        <dbReference type="EMBL" id="SEQ86697.1"/>
    </source>
</evidence>
<comment type="similarity">
    <text evidence="8">Belongs to the MenA family. Type 1 subfamily.</text>
</comment>
<evidence type="ECO:0000256" key="1">
    <source>
        <dbReference type="ARBA" id="ARBA00004141"/>
    </source>
</evidence>
<dbReference type="GO" id="GO:0005886">
    <property type="term" value="C:plasma membrane"/>
    <property type="evidence" value="ECO:0007669"/>
    <property type="project" value="UniProtKB-SubCell"/>
</dbReference>
<keyword evidence="6 8" id="KW-1133">Transmembrane helix</keyword>
<keyword evidence="7 8" id="KW-0472">Membrane</keyword>
<sequence length="317" mass="34837">MTIVSNQTTKEALGEKSGFQIWWRMLRPHTLTASFIPVFVGTVIASIETSVHIGLFIAMLIASILIQAATNMFNEYYDYVKGLDTEDSVGIGGTIVRDGISPQTVRNLAFTFYGVAILLGFYICLLTTFWIAVIGLISMLFGYLYTGGPYPIAYSPFGELFAGFFMGTVIIGISYYIQTEILTNEAVLLSIPIAILIGAILLSNNIRDFEGDQANGRKTLAILVGRNNAIRVLAAFFILAYATTVLFIMIGIMPVWGLLVLLSVKKAINAIKVFKNNNTPLEMMPAMKFTAQTNTIFGLLFGISFLLNHLYAIQSLT</sequence>
<evidence type="ECO:0000256" key="5">
    <source>
        <dbReference type="ARBA" id="ARBA00022692"/>
    </source>
</evidence>
<keyword evidence="11" id="KW-1185">Reference proteome</keyword>
<dbReference type="InterPro" id="IPR026046">
    <property type="entry name" value="UBIAD1"/>
</dbReference>
<feature type="transmembrane region" description="Helical" evidence="8">
    <location>
        <begin position="30"/>
        <end position="47"/>
    </location>
</feature>
<comment type="catalytic activity">
    <reaction evidence="8">
        <text>an all-trans-polyprenyl diphosphate + 1,4-dihydroxy-2-naphthoate + H(+) = a 2-demethylmenaquinol + CO2 + diphosphate</text>
        <dbReference type="Rhea" id="RHEA:26478"/>
        <dbReference type="Rhea" id="RHEA-COMP:9563"/>
        <dbReference type="Rhea" id="RHEA-COMP:9564"/>
        <dbReference type="ChEBI" id="CHEBI:11173"/>
        <dbReference type="ChEBI" id="CHEBI:15378"/>
        <dbReference type="ChEBI" id="CHEBI:16526"/>
        <dbReference type="ChEBI" id="CHEBI:33019"/>
        <dbReference type="ChEBI" id="CHEBI:55437"/>
        <dbReference type="ChEBI" id="CHEBI:58914"/>
        <dbReference type="EC" id="2.5.1.74"/>
    </reaction>
</comment>
<dbReference type="OrthoDB" id="9767568at2"/>
<feature type="transmembrane region" description="Helical" evidence="8">
    <location>
        <begin position="53"/>
        <end position="73"/>
    </location>
</feature>
<dbReference type="EC" id="2.5.1.74" evidence="8 9"/>
<feature type="transmembrane region" description="Helical" evidence="8">
    <location>
        <begin position="112"/>
        <end position="145"/>
    </location>
</feature>
<evidence type="ECO:0000256" key="4">
    <source>
        <dbReference type="ARBA" id="ARBA00022679"/>
    </source>
</evidence>
<dbReference type="RefSeq" id="WP_091774593.1">
    <property type="nucleotide sequence ID" value="NZ_CAESCL010000023.1"/>
</dbReference>
<dbReference type="PIRSF" id="PIRSF005355">
    <property type="entry name" value="UBIAD1"/>
    <property type="match status" value="1"/>
</dbReference>
<evidence type="ECO:0000256" key="6">
    <source>
        <dbReference type="ARBA" id="ARBA00022989"/>
    </source>
</evidence>
<organism evidence="10 11">
    <name type="scientific">Piscibacillus halophilus</name>
    <dbReference type="NCBI Taxonomy" id="571933"/>
    <lineage>
        <taxon>Bacteria</taxon>
        <taxon>Bacillati</taxon>
        <taxon>Bacillota</taxon>
        <taxon>Bacilli</taxon>
        <taxon>Bacillales</taxon>
        <taxon>Bacillaceae</taxon>
        <taxon>Piscibacillus</taxon>
    </lineage>
</organism>
<dbReference type="InterPro" id="IPR000537">
    <property type="entry name" value="UbiA_prenyltransferase"/>
</dbReference>
<feature type="transmembrane region" description="Helical" evidence="8">
    <location>
        <begin position="157"/>
        <end position="177"/>
    </location>
</feature>
<dbReference type="InterPro" id="IPR044878">
    <property type="entry name" value="UbiA_sf"/>
</dbReference>
<feature type="transmembrane region" description="Helical" evidence="8">
    <location>
        <begin position="186"/>
        <end position="206"/>
    </location>
</feature>
<keyword evidence="2 8" id="KW-0474">Menaquinone biosynthesis</keyword>
<proteinExistence type="inferred from homology"/>
<name>A0A1H9JIS9_9BACI</name>
<dbReference type="NCBIfam" id="NF004749">
    <property type="entry name" value="PRK06080.1-1"/>
    <property type="match status" value="1"/>
</dbReference>
<evidence type="ECO:0000313" key="11">
    <source>
        <dbReference type="Proteomes" id="UP000199427"/>
    </source>
</evidence>
<dbReference type="STRING" id="571933.SAMN05216362_13113"/>
<comment type="subcellular location">
    <subcellularLocation>
        <location evidence="8">Cell membrane</location>
        <topology evidence="8">Multi-pass membrane protein</topology>
    </subcellularLocation>
    <subcellularLocation>
        <location evidence="1">Membrane</location>
        <topology evidence="1">Multi-pass membrane protein</topology>
    </subcellularLocation>
</comment>
<accession>A0A1H9JIS9</accession>
<dbReference type="Gene3D" id="1.20.120.1780">
    <property type="entry name" value="UbiA prenyltransferase"/>
    <property type="match status" value="1"/>
</dbReference>
<evidence type="ECO:0000256" key="3">
    <source>
        <dbReference type="ARBA" id="ARBA00022475"/>
    </source>
</evidence>
<dbReference type="UniPathway" id="UPA00079">
    <property type="reaction ID" value="UER00168"/>
</dbReference>
<dbReference type="GO" id="GO:0009234">
    <property type="term" value="P:menaquinone biosynthetic process"/>
    <property type="evidence" value="ECO:0007669"/>
    <property type="project" value="UniProtKB-UniRule"/>
</dbReference>
<evidence type="ECO:0000256" key="8">
    <source>
        <dbReference type="HAMAP-Rule" id="MF_01937"/>
    </source>
</evidence>
<evidence type="ECO:0000256" key="9">
    <source>
        <dbReference type="NCBIfam" id="TIGR00751"/>
    </source>
</evidence>
<dbReference type="GO" id="GO:0046428">
    <property type="term" value="F:1,4-dihydroxy-2-naphthoate polyprenyltransferase activity"/>
    <property type="evidence" value="ECO:0007669"/>
    <property type="project" value="UniProtKB-UniRule"/>
</dbReference>
<comment type="function">
    <text evidence="8">Conversion of 1,4-dihydroxy-2-naphthoate (DHNA) to demethylmenaquinone (DMK).</text>
</comment>
<protein>
    <recommendedName>
        <fullName evidence="8 9">1,4-dihydroxy-2-naphthoate octaprenyltransferase</fullName>
        <shortName evidence="8">DHNA-octaprenyltransferase</shortName>
        <ecNumber evidence="8 9">2.5.1.74</ecNumber>
    </recommendedName>
</protein>